<dbReference type="GO" id="GO:0009306">
    <property type="term" value="P:protein secretion"/>
    <property type="evidence" value="ECO:0007669"/>
    <property type="project" value="UniProtKB-UniRule"/>
</dbReference>
<keyword evidence="6 9" id="KW-1133">Transmembrane helix</keyword>
<reference evidence="10 11" key="1">
    <citation type="journal article" date="2008" name="J. Bacteriol.">
        <title>'Candidatus Cloacamonas acidaminovorans': genome sequence reconstruction provides a first glimpse of a new bacterial division.</title>
        <authorList>
            <person name="Pelletier E."/>
            <person name="Kreimeyer A."/>
            <person name="Bocs S."/>
            <person name="Rouy Z."/>
            <person name="Gyapay G."/>
            <person name="Chouari R."/>
            <person name="Riviere D."/>
            <person name="Ganesan A."/>
            <person name="Daegelen P."/>
            <person name="Sghir A."/>
            <person name="Cohen G.N."/>
            <person name="Medigue C."/>
            <person name="Weissenbach J."/>
            <person name="Le Paslier D."/>
        </authorList>
    </citation>
    <scope>NUCLEOTIDE SEQUENCE [LARGE SCALE GENOMIC DNA]</scope>
    <source>
        <strain evidence="11">Evry</strain>
    </source>
</reference>
<dbReference type="EMBL" id="CU466930">
    <property type="protein sequence ID" value="CAO80364.1"/>
    <property type="molecule type" value="Genomic_DNA"/>
</dbReference>
<comment type="function">
    <text evidence="9">Essential subunit of the Sec protein translocation channel SecYEG. Clamps together the 2 halves of SecY. May contact the channel plug during translocation.</text>
</comment>
<dbReference type="eggNOG" id="COG0690">
    <property type="taxonomic scope" value="Bacteria"/>
</dbReference>
<comment type="subunit">
    <text evidence="9">Component of the Sec protein translocase complex. Heterotrimer consisting of SecY, SecE and SecG subunits. The heterotrimers can form oligomers, although 1 heterotrimer is thought to be able to translocate proteins. Interacts with the ribosome. Interacts with SecDF, and other proteins may be involved. Interacts with SecA.</text>
</comment>
<dbReference type="GO" id="GO:0006605">
    <property type="term" value="P:protein targeting"/>
    <property type="evidence" value="ECO:0007669"/>
    <property type="project" value="UniProtKB-UniRule"/>
</dbReference>
<evidence type="ECO:0000256" key="9">
    <source>
        <dbReference type="HAMAP-Rule" id="MF_00422"/>
    </source>
</evidence>
<dbReference type="OrthoDB" id="9813233at2"/>
<evidence type="ECO:0000256" key="8">
    <source>
        <dbReference type="ARBA" id="ARBA00023136"/>
    </source>
</evidence>
<keyword evidence="7 9" id="KW-0811">Translocation</keyword>
<comment type="subcellular location">
    <subcellularLocation>
        <location evidence="9">Cell membrane</location>
        <topology evidence="9">Single-pass membrane protein</topology>
    </subcellularLocation>
    <subcellularLocation>
        <location evidence="1">Membrane</location>
    </subcellularLocation>
</comment>
<dbReference type="InterPro" id="IPR005807">
    <property type="entry name" value="SecE_bac"/>
</dbReference>
<dbReference type="Proteomes" id="UP000002019">
    <property type="component" value="Chromosome"/>
</dbReference>
<dbReference type="PANTHER" id="PTHR33910">
    <property type="entry name" value="PROTEIN TRANSLOCASE SUBUNIT SECE"/>
    <property type="match status" value="1"/>
</dbReference>
<dbReference type="RefSeq" id="WP_015424225.1">
    <property type="nucleotide sequence ID" value="NC_020449.1"/>
</dbReference>
<dbReference type="GO" id="GO:0043952">
    <property type="term" value="P:protein transport by the Sec complex"/>
    <property type="evidence" value="ECO:0007669"/>
    <property type="project" value="UniProtKB-UniRule"/>
</dbReference>
<keyword evidence="8 9" id="KW-0472">Membrane</keyword>
<proteinExistence type="inferred from homology"/>
<evidence type="ECO:0000256" key="6">
    <source>
        <dbReference type="ARBA" id="ARBA00022989"/>
    </source>
</evidence>
<gene>
    <name evidence="9 10" type="primary">secE</name>
    <name evidence="10" type="ordered locus">CLOAM0462</name>
</gene>
<dbReference type="KEGG" id="caci:CLOAM0462"/>
<evidence type="ECO:0000256" key="1">
    <source>
        <dbReference type="ARBA" id="ARBA00004370"/>
    </source>
</evidence>
<dbReference type="Pfam" id="PF00584">
    <property type="entry name" value="SecE"/>
    <property type="match status" value="1"/>
</dbReference>
<dbReference type="AlphaFoldDB" id="B0VGC7"/>
<keyword evidence="2 9" id="KW-0813">Transport</keyword>
<evidence type="ECO:0000313" key="10">
    <source>
        <dbReference type="EMBL" id="CAO80364.1"/>
    </source>
</evidence>
<keyword evidence="4 9" id="KW-0812">Transmembrane</keyword>
<evidence type="ECO:0000313" key="11">
    <source>
        <dbReference type="Proteomes" id="UP000002019"/>
    </source>
</evidence>
<organism evidence="10 11">
    <name type="scientific">Cloacimonas acidaminovorans (strain Evry)</name>
    <dbReference type="NCBI Taxonomy" id="459349"/>
    <lineage>
        <taxon>Bacteria</taxon>
        <taxon>Pseudomonadati</taxon>
        <taxon>Candidatus Cloacimonadota</taxon>
        <taxon>Candidatus Cloacimonadia</taxon>
        <taxon>Candidatus Cloacimonadales</taxon>
        <taxon>Candidatus Cloacimonadaceae</taxon>
        <taxon>Candidatus Cloacimonas</taxon>
    </lineage>
</organism>
<dbReference type="GO" id="GO:0005886">
    <property type="term" value="C:plasma membrane"/>
    <property type="evidence" value="ECO:0007669"/>
    <property type="project" value="UniProtKB-SubCell"/>
</dbReference>
<dbReference type="HAMAP" id="MF_00422">
    <property type="entry name" value="SecE"/>
    <property type="match status" value="1"/>
</dbReference>
<evidence type="ECO:0000256" key="5">
    <source>
        <dbReference type="ARBA" id="ARBA00022927"/>
    </source>
</evidence>
<dbReference type="HOGENOM" id="CLU_113663_8_0_0"/>
<keyword evidence="11" id="KW-1185">Reference proteome</keyword>
<accession>B0VGC7</accession>
<keyword evidence="5 9" id="KW-0653">Protein transport</keyword>
<dbReference type="PANTHER" id="PTHR33910:SF1">
    <property type="entry name" value="PROTEIN TRANSLOCASE SUBUNIT SECE"/>
    <property type="match status" value="1"/>
</dbReference>
<protein>
    <recommendedName>
        <fullName evidence="9">Protein translocase subunit SecE</fullName>
    </recommendedName>
</protein>
<evidence type="ECO:0000256" key="4">
    <source>
        <dbReference type="ARBA" id="ARBA00022692"/>
    </source>
</evidence>
<dbReference type="InterPro" id="IPR001901">
    <property type="entry name" value="Translocase_SecE/Sec61-g"/>
</dbReference>
<name>B0VGC7_CLOAI</name>
<sequence length="61" mass="7090">MKFEKITRFFRDVRSEMKCVSWPTKTDLKEGTLVVIIMSAIVAIFLSLIDFGFTKIVELVF</sequence>
<evidence type="ECO:0000256" key="2">
    <source>
        <dbReference type="ARBA" id="ARBA00022448"/>
    </source>
</evidence>
<dbReference type="GO" id="GO:0008320">
    <property type="term" value="F:protein transmembrane transporter activity"/>
    <property type="evidence" value="ECO:0007669"/>
    <property type="project" value="UniProtKB-UniRule"/>
</dbReference>
<dbReference type="GO" id="GO:0065002">
    <property type="term" value="P:intracellular protein transmembrane transport"/>
    <property type="evidence" value="ECO:0007669"/>
    <property type="project" value="UniProtKB-UniRule"/>
</dbReference>
<dbReference type="Gene3D" id="1.20.5.1030">
    <property type="entry name" value="Preprotein translocase secy subunit"/>
    <property type="match status" value="1"/>
</dbReference>
<evidence type="ECO:0000256" key="3">
    <source>
        <dbReference type="ARBA" id="ARBA00022475"/>
    </source>
</evidence>
<feature type="transmembrane region" description="Helical" evidence="9">
    <location>
        <begin position="31"/>
        <end position="53"/>
    </location>
</feature>
<comment type="similarity">
    <text evidence="9">Belongs to the SecE/SEC61-gamma family.</text>
</comment>
<keyword evidence="3 9" id="KW-1003">Cell membrane</keyword>
<dbReference type="NCBIfam" id="TIGR00964">
    <property type="entry name" value="secE_bact"/>
    <property type="match status" value="1"/>
</dbReference>
<evidence type="ECO:0000256" key="7">
    <source>
        <dbReference type="ARBA" id="ARBA00023010"/>
    </source>
</evidence>
<dbReference type="InterPro" id="IPR038379">
    <property type="entry name" value="SecE_sf"/>
</dbReference>
<dbReference type="STRING" id="459349.CLOAM0462"/>